<comment type="caution">
    <text evidence="3">The sequence shown here is derived from an EMBL/GenBank/DDBJ whole genome shotgun (WGS) entry which is preliminary data.</text>
</comment>
<dbReference type="GO" id="GO:0003700">
    <property type="term" value="F:DNA-binding transcription factor activity"/>
    <property type="evidence" value="ECO:0007669"/>
    <property type="project" value="InterPro"/>
</dbReference>
<reference evidence="3 4" key="1">
    <citation type="submission" date="2019-05" db="EMBL/GenBank/DDBJ databases">
        <title>We sequenced the genome of Paenibacillus hemerocallicola KCTC 33185 for further insight into its adaptation and study the phylogeny of Paenibacillus.</title>
        <authorList>
            <person name="Narsing Rao M.P."/>
        </authorList>
    </citation>
    <scope>NUCLEOTIDE SEQUENCE [LARGE SCALE GENOMIC DNA]</scope>
    <source>
        <strain evidence="3 4">KCTC 33185</strain>
    </source>
</reference>
<evidence type="ECO:0000313" key="4">
    <source>
        <dbReference type="Proteomes" id="UP000307943"/>
    </source>
</evidence>
<dbReference type="Proteomes" id="UP000307943">
    <property type="component" value="Unassembled WGS sequence"/>
</dbReference>
<dbReference type="PANTHER" id="PTHR30204">
    <property type="entry name" value="REDOX-CYCLING DRUG-SENSING TRANSCRIPTIONAL ACTIVATOR SOXR"/>
    <property type="match status" value="1"/>
</dbReference>
<dbReference type="AlphaFoldDB" id="A0A5C4T185"/>
<evidence type="ECO:0000256" key="1">
    <source>
        <dbReference type="ARBA" id="ARBA00023125"/>
    </source>
</evidence>
<dbReference type="SUPFAM" id="SSF46955">
    <property type="entry name" value="Putative DNA-binding domain"/>
    <property type="match status" value="1"/>
</dbReference>
<dbReference type="PRINTS" id="PR00040">
    <property type="entry name" value="HTHMERR"/>
</dbReference>
<evidence type="ECO:0000259" key="2">
    <source>
        <dbReference type="PROSITE" id="PS50937"/>
    </source>
</evidence>
<dbReference type="EMBL" id="VDCQ01000070">
    <property type="protein sequence ID" value="TNJ61899.1"/>
    <property type="molecule type" value="Genomic_DNA"/>
</dbReference>
<proteinExistence type="predicted"/>
<keyword evidence="4" id="KW-1185">Reference proteome</keyword>
<dbReference type="CDD" id="cd01106">
    <property type="entry name" value="HTH_TipAL-Mta"/>
    <property type="match status" value="1"/>
</dbReference>
<dbReference type="PANTHER" id="PTHR30204:SF90">
    <property type="entry name" value="HTH-TYPE TRANSCRIPTIONAL ACTIVATOR MTA"/>
    <property type="match status" value="1"/>
</dbReference>
<dbReference type="InterPro" id="IPR047057">
    <property type="entry name" value="MerR_fam"/>
</dbReference>
<dbReference type="OrthoDB" id="9814833at2"/>
<gene>
    <name evidence="3" type="ORF">FE784_33555</name>
</gene>
<organism evidence="3 4">
    <name type="scientific">Paenibacillus hemerocallicola</name>
    <dbReference type="NCBI Taxonomy" id="1172614"/>
    <lineage>
        <taxon>Bacteria</taxon>
        <taxon>Bacillati</taxon>
        <taxon>Bacillota</taxon>
        <taxon>Bacilli</taxon>
        <taxon>Bacillales</taxon>
        <taxon>Paenibacillaceae</taxon>
        <taxon>Paenibacillus</taxon>
    </lineage>
</organism>
<protein>
    <submittedName>
        <fullName evidence="3">MerR family transcriptional regulator</fullName>
    </submittedName>
</protein>
<dbReference type="GO" id="GO:0003677">
    <property type="term" value="F:DNA binding"/>
    <property type="evidence" value="ECO:0007669"/>
    <property type="project" value="UniProtKB-KW"/>
</dbReference>
<sequence length="132" mass="15557">MYKVREVARLAGVSVRTLHHYDNIGLLRSSEVGENGYRLYSEDDFIRLQQILFYKELDFPLQHMKSIMNNPDFDRKQALLSHKLLLKAKKRRLDKLIRSVEATVRAMEEGAEMSKQEMFKPFDVKAGQQRKK</sequence>
<dbReference type="SMART" id="SM00422">
    <property type="entry name" value="HTH_MERR"/>
    <property type="match status" value="1"/>
</dbReference>
<accession>A0A5C4T185</accession>
<dbReference type="Gene3D" id="1.10.1660.10">
    <property type="match status" value="1"/>
</dbReference>
<feature type="domain" description="HTH merR-type" evidence="2">
    <location>
        <begin position="1"/>
        <end position="70"/>
    </location>
</feature>
<evidence type="ECO:0000313" key="3">
    <source>
        <dbReference type="EMBL" id="TNJ61899.1"/>
    </source>
</evidence>
<name>A0A5C4T185_9BACL</name>
<dbReference type="PROSITE" id="PS50937">
    <property type="entry name" value="HTH_MERR_2"/>
    <property type="match status" value="1"/>
</dbReference>
<dbReference type="InterPro" id="IPR009061">
    <property type="entry name" value="DNA-bd_dom_put_sf"/>
</dbReference>
<dbReference type="Pfam" id="PF13411">
    <property type="entry name" value="MerR_1"/>
    <property type="match status" value="1"/>
</dbReference>
<dbReference type="RefSeq" id="WP_139606617.1">
    <property type="nucleotide sequence ID" value="NZ_VDCQ01000070.1"/>
</dbReference>
<keyword evidence="1" id="KW-0238">DNA-binding</keyword>
<dbReference type="InterPro" id="IPR000551">
    <property type="entry name" value="MerR-type_HTH_dom"/>
</dbReference>